<name>A0ABU9XGX1_9BACI</name>
<gene>
    <name evidence="2" type="ORF">ABC228_07195</name>
</gene>
<proteinExistence type="predicted"/>
<dbReference type="Proteomes" id="UP001444625">
    <property type="component" value="Unassembled WGS sequence"/>
</dbReference>
<organism evidence="2 3">
    <name type="scientific">Ornithinibacillus xuwenensis</name>
    <dbReference type="NCBI Taxonomy" id="3144668"/>
    <lineage>
        <taxon>Bacteria</taxon>
        <taxon>Bacillati</taxon>
        <taxon>Bacillota</taxon>
        <taxon>Bacilli</taxon>
        <taxon>Bacillales</taxon>
        <taxon>Bacillaceae</taxon>
        <taxon>Ornithinibacillus</taxon>
    </lineage>
</organism>
<feature type="chain" id="PRO_5046435173" evidence="1">
    <location>
        <begin position="22"/>
        <end position="141"/>
    </location>
</feature>
<feature type="signal peptide" evidence="1">
    <location>
        <begin position="1"/>
        <end position="21"/>
    </location>
</feature>
<dbReference type="RefSeq" id="WP_345824428.1">
    <property type="nucleotide sequence ID" value="NZ_JBDIML010000002.1"/>
</dbReference>
<comment type="caution">
    <text evidence="2">The sequence shown here is derived from an EMBL/GenBank/DDBJ whole genome shotgun (WGS) entry which is preliminary data.</text>
</comment>
<evidence type="ECO:0000256" key="1">
    <source>
        <dbReference type="SAM" id="SignalP"/>
    </source>
</evidence>
<dbReference type="PROSITE" id="PS51257">
    <property type="entry name" value="PROKAR_LIPOPROTEIN"/>
    <property type="match status" value="1"/>
</dbReference>
<accession>A0ABU9XGX1</accession>
<dbReference type="EMBL" id="JBDIML010000002">
    <property type="protein sequence ID" value="MEN2766966.1"/>
    <property type="molecule type" value="Genomic_DNA"/>
</dbReference>
<evidence type="ECO:0000313" key="2">
    <source>
        <dbReference type="EMBL" id="MEN2766966.1"/>
    </source>
</evidence>
<sequence>MKNFIKVLFLSFILMLMSACGVLDMLATVTGSEEISLGTGNVDDGILDERYEFSSDEDIMMELSLDEPFDTSEISFVIVKIDGNSEVIQTQWYESVDPSWDWLIYEFYIVSYDGMLETGDYLVRVYKNDSDLIGEKEFSIE</sequence>
<reference evidence="2 3" key="1">
    <citation type="submission" date="2024-05" db="EMBL/GenBank/DDBJ databases">
        <authorList>
            <person name="Haq I."/>
            <person name="Ullah Z."/>
            <person name="Ahmad R."/>
            <person name="Li M."/>
            <person name="Tong Y."/>
        </authorList>
    </citation>
    <scope>NUCLEOTIDE SEQUENCE [LARGE SCALE GENOMIC DNA]</scope>
    <source>
        <strain evidence="2 3">16A2E</strain>
    </source>
</reference>
<keyword evidence="3" id="KW-1185">Reference proteome</keyword>
<evidence type="ECO:0000313" key="3">
    <source>
        <dbReference type="Proteomes" id="UP001444625"/>
    </source>
</evidence>
<keyword evidence="1" id="KW-0732">Signal</keyword>
<protein>
    <submittedName>
        <fullName evidence="2">Uncharacterized protein</fullName>
    </submittedName>
</protein>